<dbReference type="Proteomes" id="UP000694580">
    <property type="component" value="Chromosome 5"/>
</dbReference>
<sequence>MRDAADGGRWNCALLVPMLGLAAFRWIWTRESQKQIHDLKTRFESDMASVTRHMELKYRDTLTESQRAASHLELELEKEHQRVKEYRQCLAYQSRQLVEERRQLRQQNEDLQQEKIQQLRTGVVEAAFRGALAREEEWHQQAQAMLQELETRLVVRQGAFCSLTFPRELRFEMEKNLLLKVAKDNLLKELNLESDLRDIFKIDRHCADVLNVDKRKNGHLMWVYLKYWQMQIMIQKHKRAEKALMEAPS</sequence>
<reference evidence="3" key="3">
    <citation type="submission" date="2025-09" db="UniProtKB">
        <authorList>
            <consortium name="Ensembl"/>
        </authorList>
    </citation>
    <scope>IDENTIFICATION</scope>
</reference>
<reference evidence="3 4" key="1">
    <citation type="submission" date="2020-06" db="EMBL/GenBank/DDBJ databases">
        <authorList>
            <consortium name="Wellcome Sanger Institute Data Sharing"/>
        </authorList>
    </citation>
    <scope>NUCLEOTIDE SEQUENCE [LARGE SCALE GENOMIC DNA]</scope>
</reference>
<dbReference type="GeneID" id="114790384"/>
<dbReference type="PANTHER" id="PTHR31958">
    <property type="entry name" value="COILED-COIL DOMAIN-CONTAINING PROTEIN 127"/>
    <property type="match status" value="1"/>
</dbReference>
<dbReference type="GeneTree" id="ENSGT00390000008818"/>
<dbReference type="PANTHER" id="PTHR31958:SF2">
    <property type="entry name" value="COILED-COIL DOMAIN-CONTAINING PROTEIN 127"/>
    <property type="match status" value="1"/>
</dbReference>
<organism evidence="3 4">
    <name type="scientific">Denticeps clupeoides</name>
    <name type="common">denticle herring</name>
    <dbReference type="NCBI Taxonomy" id="299321"/>
    <lineage>
        <taxon>Eukaryota</taxon>
        <taxon>Metazoa</taxon>
        <taxon>Chordata</taxon>
        <taxon>Craniata</taxon>
        <taxon>Vertebrata</taxon>
        <taxon>Euteleostomi</taxon>
        <taxon>Actinopterygii</taxon>
        <taxon>Neopterygii</taxon>
        <taxon>Teleostei</taxon>
        <taxon>Clupei</taxon>
        <taxon>Clupeiformes</taxon>
        <taxon>Denticipitoidei</taxon>
        <taxon>Denticipitidae</taxon>
        <taxon>Denticeps</taxon>
    </lineage>
</organism>
<evidence type="ECO:0000313" key="3">
    <source>
        <dbReference type="Ensembl" id="ENSDCDP00010031293.1"/>
    </source>
</evidence>
<dbReference type="InterPro" id="IPR036837">
    <property type="entry name" value="Cation_efflux_CTD_sf"/>
</dbReference>
<dbReference type="RefSeq" id="XP_028836242.1">
    <property type="nucleotide sequence ID" value="XM_028980409.1"/>
</dbReference>
<keyword evidence="2" id="KW-0472">Membrane</keyword>
<evidence type="ECO:0000313" key="4">
    <source>
        <dbReference type="Proteomes" id="UP000694580"/>
    </source>
</evidence>
<keyword evidence="2" id="KW-1133">Transmembrane helix</keyword>
<feature type="transmembrane region" description="Helical" evidence="2">
    <location>
        <begin position="12"/>
        <end position="28"/>
    </location>
</feature>
<feature type="coiled-coil region" evidence="1">
    <location>
        <begin position="62"/>
        <end position="152"/>
    </location>
</feature>
<dbReference type="InterPro" id="IPR034607">
    <property type="entry name" value="CCDC127"/>
</dbReference>
<gene>
    <name evidence="3" type="primary">ccdc127a</name>
</gene>
<evidence type="ECO:0000256" key="2">
    <source>
        <dbReference type="SAM" id="Phobius"/>
    </source>
</evidence>
<keyword evidence="4" id="KW-1185">Reference proteome</keyword>
<accession>A0AAY4CDZ5</accession>
<dbReference type="Ensembl" id="ENSDCDT00010038697.1">
    <property type="protein sequence ID" value="ENSDCDP00010031293.1"/>
    <property type="gene ID" value="ENSDCDG00010019926.1"/>
</dbReference>
<dbReference type="SUPFAM" id="SSF160240">
    <property type="entry name" value="Cation efflux protein cytoplasmic domain-like"/>
    <property type="match status" value="1"/>
</dbReference>
<keyword evidence="1" id="KW-0175">Coiled coil</keyword>
<evidence type="ECO:0000256" key="1">
    <source>
        <dbReference type="SAM" id="Coils"/>
    </source>
</evidence>
<dbReference type="AlphaFoldDB" id="A0AAY4CDZ5"/>
<name>A0AAY4CDZ5_9TELE</name>
<proteinExistence type="predicted"/>
<keyword evidence="2" id="KW-0812">Transmembrane</keyword>
<protein>
    <submittedName>
        <fullName evidence="3">Coiled-coil domain containing 127a</fullName>
    </submittedName>
</protein>
<reference evidence="3" key="2">
    <citation type="submission" date="2025-08" db="UniProtKB">
        <authorList>
            <consortium name="Ensembl"/>
        </authorList>
    </citation>
    <scope>IDENTIFICATION</scope>
</reference>